<reference evidence="1" key="1">
    <citation type="journal article" date="2019" name="bioRxiv">
        <title>The Genome of the Zebra Mussel, Dreissena polymorpha: A Resource for Invasive Species Research.</title>
        <authorList>
            <person name="McCartney M.A."/>
            <person name="Auch B."/>
            <person name="Kono T."/>
            <person name="Mallez S."/>
            <person name="Zhang Y."/>
            <person name="Obille A."/>
            <person name="Becker A."/>
            <person name="Abrahante J.E."/>
            <person name="Garbe J."/>
            <person name="Badalamenti J.P."/>
            <person name="Herman A."/>
            <person name="Mangelson H."/>
            <person name="Liachko I."/>
            <person name="Sullivan S."/>
            <person name="Sone E.D."/>
            <person name="Koren S."/>
            <person name="Silverstein K.A.T."/>
            <person name="Beckman K.B."/>
            <person name="Gohl D.M."/>
        </authorList>
    </citation>
    <scope>NUCLEOTIDE SEQUENCE</scope>
    <source>
        <strain evidence="1">Duluth1</strain>
        <tissue evidence="1">Whole animal</tissue>
    </source>
</reference>
<dbReference type="AlphaFoldDB" id="A0A9D3YT75"/>
<dbReference type="Proteomes" id="UP000828390">
    <property type="component" value="Unassembled WGS sequence"/>
</dbReference>
<gene>
    <name evidence="1" type="ORF">DPMN_080055</name>
</gene>
<accession>A0A9D3YT75</accession>
<organism evidence="1 2">
    <name type="scientific">Dreissena polymorpha</name>
    <name type="common">Zebra mussel</name>
    <name type="synonym">Mytilus polymorpha</name>
    <dbReference type="NCBI Taxonomy" id="45954"/>
    <lineage>
        <taxon>Eukaryota</taxon>
        <taxon>Metazoa</taxon>
        <taxon>Spiralia</taxon>
        <taxon>Lophotrochozoa</taxon>
        <taxon>Mollusca</taxon>
        <taxon>Bivalvia</taxon>
        <taxon>Autobranchia</taxon>
        <taxon>Heteroconchia</taxon>
        <taxon>Euheterodonta</taxon>
        <taxon>Imparidentia</taxon>
        <taxon>Neoheterodontei</taxon>
        <taxon>Myida</taxon>
        <taxon>Dreissenoidea</taxon>
        <taxon>Dreissenidae</taxon>
        <taxon>Dreissena</taxon>
    </lineage>
</organism>
<reference evidence="1" key="2">
    <citation type="submission" date="2020-11" db="EMBL/GenBank/DDBJ databases">
        <authorList>
            <person name="McCartney M.A."/>
            <person name="Auch B."/>
            <person name="Kono T."/>
            <person name="Mallez S."/>
            <person name="Becker A."/>
            <person name="Gohl D.M."/>
            <person name="Silverstein K.A.T."/>
            <person name="Koren S."/>
            <person name="Bechman K.B."/>
            <person name="Herman A."/>
            <person name="Abrahante J.E."/>
            <person name="Garbe J."/>
        </authorList>
    </citation>
    <scope>NUCLEOTIDE SEQUENCE</scope>
    <source>
        <strain evidence="1">Duluth1</strain>
        <tissue evidence="1">Whole animal</tissue>
    </source>
</reference>
<dbReference type="EMBL" id="JAIWYP010000015">
    <property type="protein sequence ID" value="KAH3704993.1"/>
    <property type="molecule type" value="Genomic_DNA"/>
</dbReference>
<evidence type="ECO:0000313" key="2">
    <source>
        <dbReference type="Proteomes" id="UP000828390"/>
    </source>
</evidence>
<protein>
    <submittedName>
        <fullName evidence="1">Uncharacterized protein</fullName>
    </submittedName>
</protein>
<comment type="caution">
    <text evidence="1">The sequence shown here is derived from an EMBL/GenBank/DDBJ whole genome shotgun (WGS) entry which is preliminary data.</text>
</comment>
<name>A0A9D3YT75_DREPO</name>
<evidence type="ECO:0000313" key="1">
    <source>
        <dbReference type="EMBL" id="KAH3704993.1"/>
    </source>
</evidence>
<sequence length="120" mass="13837">MLFNHLAQFFKIVQDIIGTILVTKFHEDQTINVASRTKLLTKFHDDWIINVASIMQTRFHYSHIIKNAPPSDIIGVNLLNKFHDYRTRNVASRALARKNARPLGAMFFNQPIPFSNSSKI</sequence>
<keyword evidence="2" id="KW-1185">Reference proteome</keyword>
<proteinExistence type="predicted"/>